<dbReference type="EMBL" id="RRZR01000001">
    <property type="protein sequence ID" value="RRR48647.1"/>
    <property type="molecule type" value="Genomic_DNA"/>
</dbReference>
<proteinExistence type="predicted"/>
<sequence>MTGIDLSVAIPPSFEAARHIATAEKLGYRRAYLYDTPFEGGDVWLDLHRAAELTTTIELGPAVLIPTLRHPLVNAAQTVSLHRQAPGRIVSAFGTGFSSRAAMGQPPIRWSYMESYIRTYQALLAGETVDWEGAAIKLMLTTAHADTLPLRIPLLLAATGPKGAGVAKRLGVDGLISMFDVVAAQREFPRAVVATMGTVIDDDEDPAGERVRAAVGPSWAAAYHYTYTVRGAETVREMPGGQAWLEVIEKVPHALRHLHIHQGHMMEMNDADLAAWRAGGHASVASVTLTGDAARVRTAVSALARAGATEIMFEPSGPDIDRELETFLAAVRSSPR</sequence>
<accession>A0ACD2ETR8</accession>
<evidence type="ECO:0000313" key="1">
    <source>
        <dbReference type="EMBL" id="RRR48647.1"/>
    </source>
</evidence>
<reference evidence="1" key="1">
    <citation type="submission" date="2018-11" db="EMBL/GenBank/DDBJ databases">
        <authorList>
            <person name="Sattar A."/>
            <person name="Zunita Z."/>
            <person name="Jalila A."/>
            <person name="Saleha A.A."/>
        </authorList>
    </citation>
    <scope>NUCLEOTIDE SEQUENCE</scope>
    <source>
        <strain evidence="1">F12-74</strain>
    </source>
</reference>
<comment type="caution">
    <text evidence="1">The sequence shown here is derived from an EMBL/GenBank/DDBJ whole genome shotgun (WGS) entry which is preliminary data.</text>
</comment>
<dbReference type="Proteomes" id="UP000268891">
    <property type="component" value="Unassembled WGS sequence"/>
</dbReference>
<name>A0ACD2ETR8_9MYCO</name>
<evidence type="ECO:0000313" key="2">
    <source>
        <dbReference type="Proteomes" id="UP000268891"/>
    </source>
</evidence>
<gene>
    <name evidence="1" type="ORF">EHH44_01025</name>
</gene>
<organism evidence="1 2">
    <name type="scientific">Mycolicibacter terrae</name>
    <dbReference type="NCBI Taxonomy" id="1788"/>
    <lineage>
        <taxon>Bacteria</taxon>
        <taxon>Bacillati</taxon>
        <taxon>Actinomycetota</taxon>
        <taxon>Actinomycetes</taxon>
        <taxon>Mycobacteriales</taxon>
        <taxon>Mycobacteriaceae</taxon>
        <taxon>Mycolicibacter</taxon>
    </lineage>
</organism>
<protein>
    <submittedName>
        <fullName evidence="1">LLM class flavin-dependent oxidoreductase</fullName>
    </submittedName>
</protein>
<keyword evidence="2" id="KW-1185">Reference proteome</keyword>